<proteinExistence type="predicted"/>
<evidence type="ECO:0000313" key="1">
    <source>
        <dbReference type="EMBL" id="UNH61144.1"/>
    </source>
</evidence>
<organism evidence="1 2">
    <name type="scientific">Synechococcus phage S-SZBM1</name>
    <dbReference type="NCBI Taxonomy" id="2926475"/>
    <lineage>
        <taxon>Viruses</taxon>
        <taxon>Duplodnaviria</taxon>
        <taxon>Heunggongvirae</taxon>
        <taxon>Uroviricota</taxon>
        <taxon>Caudoviricetes</taxon>
        <taxon>Pantevenvirales</taxon>
        <taxon>Kyanoviridae</taxon>
        <taxon>Shenzhenivirus</taxon>
        <taxon>Shenzhenivirus sszbm1</taxon>
    </lineage>
</organism>
<dbReference type="EMBL" id="OL473597">
    <property type="protein sequence ID" value="UNH61144.1"/>
    <property type="molecule type" value="Genomic_DNA"/>
</dbReference>
<evidence type="ECO:0000313" key="2">
    <source>
        <dbReference type="Proteomes" id="UP000829362"/>
    </source>
</evidence>
<keyword evidence="2" id="KW-1185">Reference proteome</keyword>
<name>A0AC61TST5_9CAUD</name>
<sequence length="42" mass="4674">MTPDTYSFAGDAVTFLGFVGVLSTLVIVVTAFRRYYNSPLKR</sequence>
<protein>
    <submittedName>
        <fullName evidence="1">Uncharacterized protein</fullName>
    </submittedName>
</protein>
<gene>
    <name evidence="1" type="ORF">SSZBM1_27</name>
</gene>
<dbReference type="Proteomes" id="UP000829362">
    <property type="component" value="Segment"/>
</dbReference>
<accession>A0AC61TST5</accession>
<reference evidence="1" key="1">
    <citation type="submission" date="2021-11" db="EMBL/GenBank/DDBJ databases">
        <authorList>
            <person name="Rong C."/>
            <person name="Yang Y."/>
            <person name="Li S."/>
            <person name="Zhou K."/>
            <person name="Xu Y."/>
            <person name="Zhang R."/>
            <person name="Zhang Y."/>
        </authorList>
    </citation>
    <scope>NUCLEOTIDE SEQUENCE</scope>
</reference>